<name>A0A0R3B0P4_PSEVE</name>
<sequence length="93" mass="9620">MTKENEPTQALPPQIQAPAANTTVPSPVTISGLVPLEGATVTVEDSTGKLGVAVAIGHNWSLTVVMTPGAHHISAYVSFPVVSGSTERKFVVK</sequence>
<comment type="caution">
    <text evidence="2">The sequence shown here is derived from an EMBL/GenBank/DDBJ whole genome shotgun (WGS) entry which is preliminary data.</text>
</comment>
<evidence type="ECO:0000256" key="1">
    <source>
        <dbReference type="SAM" id="MobiDB-lite"/>
    </source>
</evidence>
<accession>A0A0R3B0P4</accession>
<proteinExistence type="predicted"/>
<evidence type="ECO:0000313" key="2">
    <source>
        <dbReference type="EMBL" id="NMX96985.1"/>
    </source>
</evidence>
<dbReference type="Proteomes" id="UP000552560">
    <property type="component" value="Unassembled WGS sequence"/>
</dbReference>
<feature type="region of interest" description="Disordered" evidence="1">
    <location>
        <begin position="1"/>
        <end position="23"/>
    </location>
</feature>
<evidence type="ECO:0008006" key="4">
    <source>
        <dbReference type="Google" id="ProtNLM"/>
    </source>
</evidence>
<organism evidence="2 3">
    <name type="scientific">Pseudomonas veronii</name>
    <dbReference type="NCBI Taxonomy" id="76761"/>
    <lineage>
        <taxon>Bacteria</taxon>
        <taxon>Pseudomonadati</taxon>
        <taxon>Pseudomonadota</taxon>
        <taxon>Gammaproteobacteria</taxon>
        <taxon>Pseudomonadales</taxon>
        <taxon>Pseudomonadaceae</taxon>
        <taxon>Pseudomonas</taxon>
    </lineage>
</organism>
<feature type="compositionally biased region" description="Low complexity" evidence="1">
    <location>
        <begin position="7"/>
        <end position="20"/>
    </location>
</feature>
<gene>
    <name evidence="2" type="ORF">HBO43_10290</name>
</gene>
<dbReference type="RefSeq" id="WP_046382298.1">
    <property type="nucleotide sequence ID" value="NZ_CP129402.1"/>
</dbReference>
<reference evidence="2 3" key="1">
    <citation type="journal article" date="2020" name="Front. Microbiol.">
        <title>Genetic Organization of the aprX-lipA2 Operon Affects the Proteolytic Potential of Pseudomonas Species in Milk.</title>
        <authorList>
            <person name="Maier C."/>
            <person name="Huptas C."/>
            <person name="von Neubeck M."/>
            <person name="Scherer S."/>
            <person name="Wenning M."/>
            <person name="Lucking G."/>
        </authorList>
    </citation>
    <scope>NUCLEOTIDE SEQUENCE [LARGE SCALE GENOMIC DNA]</scope>
    <source>
        <strain evidence="2 3">WS 4671</strain>
    </source>
</reference>
<dbReference type="AlphaFoldDB" id="A0A0R3B0P4"/>
<evidence type="ECO:0000313" key="3">
    <source>
        <dbReference type="Proteomes" id="UP000552560"/>
    </source>
</evidence>
<dbReference type="EMBL" id="JAAQWE010000007">
    <property type="protein sequence ID" value="NMX96985.1"/>
    <property type="molecule type" value="Genomic_DNA"/>
</dbReference>
<protein>
    <recommendedName>
        <fullName evidence="4">Bacterial Ig domain-containing protein</fullName>
    </recommendedName>
</protein>